<dbReference type="SUPFAM" id="SSF55874">
    <property type="entry name" value="ATPase domain of HSP90 chaperone/DNA topoisomerase II/histidine kinase"/>
    <property type="match status" value="1"/>
</dbReference>
<evidence type="ECO:0000313" key="3">
    <source>
        <dbReference type="EMBL" id="SES00198.1"/>
    </source>
</evidence>
<evidence type="ECO:0000313" key="4">
    <source>
        <dbReference type="Proteomes" id="UP000199352"/>
    </source>
</evidence>
<dbReference type="InterPro" id="IPR003594">
    <property type="entry name" value="HATPase_dom"/>
</dbReference>
<keyword evidence="4" id="KW-1185">Reference proteome</keyword>
<accession>A0A1H9TT22</accession>
<dbReference type="Pfam" id="PF13581">
    <property type="entry name" value="HATPase_c_2"/>
    <property type="match status" value="1"/>
</dbReference>
<keyword evidence="1" id="KW-0723">Serine/threonine-protein kinase</keyword>
<sequence length="194" mass="21065">MAVAGVVKTARREAALMVRNGRFGVKQGIMRVSAGWAGWGAGAALPPFHEDVRHVHRTSDTDDGPITSFLQFTRDAGQAAAARRWTRETLRDVSDDELDDILLVVTELVSNAVDHGTSPYVLRLCQSAELCHVRVEVDDASADMPVLDSSRLGGDRGRGMVIINRLAKDWGVSPGLEGKTVWAEITCEPRFPSA</sequence>
<dbReference type="GO" id="GO:0004674">
    <property type="term" value="F:protein serine/threonine kinase activity"/>
    <property type="evidence" value="ECO:0007669"/>
    <property type="project" value="UniProtKB-KW"/>
</dbReference>
<keyword evidence="3" id="KW-0808">Transferase</keyword>
<dbReference type="AlphaFoldDB" id="A0A1H9TT22"/>
<dbReference type="Gene3D" id="3.30.565.10">
    <property type="entry name" value="Histidine kinase-like ATPase, C-terminal domain"/>
    <property type="match status" value="1"/>
</dbReference>
<evidence type="ECO:0000259" key="2">
    <source>
        <dbReference type="Pfam" id="PF13581"/>
    </source>
</evidence>
<dbReference type="EMBL" id="FOFR01000019">
    <property type="protein sequence ID" value="SES00198.1"/>
    <property type="molecule type" value="Genomic_DNA"/>
</dbReference>
<name>A0A1H9TT22_9PSEU</name>
<dbReference type="PANTHER" id="PTHR35526">
    <property type="entry name" value="ANTI-SIGMA-F FACTOR RSBW-RELATED"/>
    <property type="match status" value="1"/>
</dbReference>
<dbReference type="CDD" id="cd16936">
    <property type="entry name" value="HATPase_RsbW-like"/>
    <property type="match status" value="1"/>
</dbReference>
<dbReference type="InterPro" id="IPR050267">
    <property type="entry name" value="Anti-sigma-factor_SerPK"/>
</dbReference>
<evidence type="ECO:0000256" key="1">
    <source>
        <dbReference type="ARBA" id="ARBA00022527"/>
    </source>
</evidence>
<dbReference type="InterPro" id="IPR036890">
    <property type="entry name" value="HATPase_C_sf"/>
</dbReference>
<reference evidence="4" key="1">
    <citation type="submission" date="2016-10" db="EMBL/GenBank/DDBJ databases">
        <authorList>
            <person name="Varghese N."/>
            <person name="Submissions S."/>
        </authorList>
    </citation>
    <scope>NUCLEOTIDE SEQUENCE [LARGE SCALE GENOMIC DNA]</scope>
    <source>
        <strain evidence="4">CGMCC 4.3525</strain>
    </source>
</reference>
<dbReference type="Proteomes" id="UP000199352">
    <property type="component" value="Unassembled WGS sequence"/>
</dbReference>
<protein>
    <submittedName>
        <fullName evidence="3">Anti-sigma regulatory factor (Ser/Thr protein kinase)</fullName>
    </submittedName>
</protein>
<dbReference type="STRING" id="402600.SAMN05216188_11948"/>
<feature type="domain" description="Histidine kinase/HSP90-like ATPase" evidence="2">
    <location>
        <begin position="73"/>
        <end position="183"/>
    </location>
</feature>
<dbReference type="PANTHER" id="PTHR35526:SF3">
    <property type="entry name" value="ANTI-SIGMA-F FACTOR RSBW"/>
    <property type="match status" value="1"/>
</dbReference>
<organism evidence="3 4">
    <name type="scientific">Lentzea xinjiangensis</name>
    <dbReference type="NCBI Taxonomy" id="402600"/>
    <lineage>
        <taxon>Bacteria</taxon>
        <taxon>Bacillati</taxon>
        <taxon>Actinomycetota</taxon>
        <taxon>Actinomycetes</taxon>
        <taxon>Pseudonocardiales</taxon>
        <taxon>Pseudonocardiaceae</taxon>
        <taxon>Lentzea</taxon>
    </lineage>
</organism>
<proteinExistence type="predicted"/>
<keyword evidence="3" id="KW-0418">Kinase</keyword>
<gene>
    <name evidence="3" type="ORF">SAMN05216188_11948</name>
</gene>